<reference evidence="5 6" key="1">
    <citation type="submission" date="2015-11" db="EMBL/GenBank/DDBJ databases">
        <title>Draft Genome Sequence of the Strain BR 10423 (Rhizobium sp.) isolated from nodules of Mimosa pudica.</title>
        <authorList>
            <person name="Barauna A.C."/>
            <person name="Zilli J.E."/>
            <person name="Simoes-Araujo J.L."/>
            <person name="Reis V.M."/>
            <person name="James E.K."/>
            <person name="Reis F.B.Jr."/>
            <person name="Rouws L.F."/>
            <person name="Passos S.R."/>
            <person name="Gois S.R."/>
        </authorList>
    </citation>
    <scope>NUCLEOTIDE SEQUENCE [LARGE SCALE GENOMIC DNA]</scope>
    <source>
        <strain evidence="5 6">BR10423</strain>
    </source>
</reference>
<evidence type="ECO:0000256" key="1">
    <source>
        <dbReference type="ARBA" id="ARBA00023015"/>
    </source>
</evidence>
<dbReference type="EMBL" id="LNCD01000033">
    <property type="protein sequence ID" value="KWV56982.1"/>
    <property type="molecule type" value="Genomic_DNA"/>
</dbReference>
<evidence type="ECO:0000313" key="6">
    <source>
        <dbReference type="Proteomes" id="UP000068164"/>
    </source>
</evidence>
<dbReference type="GO" id="GO:0003700">
    <property type="term" value="F:DNA-binding transcription factor activity"/>
    <property type="evidence" value="ECO:0007669"/>
    <property type="project" value="InterPro"/>
</dbReference>
<dbReference type="PRINTS" id="PR00032">
    <property type="entry name" value="HTHARAC"/>
</dbReference>
<accession>A0A109JXL3</accession>
<dbReference type="InterPro" id="IPR020449">
    <property type="entry name" value="Tscrpt_reg_AraC-type_HTH"/>
</dbReference>
<dbReference type="GO" id="GO:0043565">
    <property type="term" value="F:sequence-specific DNA binding"/>
    <property type="evidence" value="ECO:0007669"/>
    <property type="project" value="InterPro"/>
</dbReference>
<organism evidence="5 6">
    <name type="scientific">Rhizobium altiplani</name>
    <dbReference type="NCBI Taxonomy" id="1864509"/>
    <lineage>
        <taxon>Bacteria</taxon>
        <taxon>Pseudomonadati</taxon>
        <taxon>Pseudomonadota</taxon>
        <taxon>Alphaproteobacteria</taxon>
        <taxon>Hyphomicrobiales</taxon>
        <taxon>Rhizobiaceae</taxon>
        <taxon>Rhizobium/Agrobacterium group</taxon>
        <taxon>Rhizobium</taxon>
    </lineage>
</organism>
<dbReference type="PROSITE" id="PS00041">
    <property type="entry name" value="HTH_ARAC_FAMILY_1"/>
    <property type="match status" value="1"/>
</dbReference>
<feature type="domain" description="HTH araC/xylS-type" evidence="4">
    <location>
        <begin position="193"/>
        <end position="291"/>
    </location>
</feature>
<evidence type="ECO:0000313" key="5">
    <source>
        <dbReference type="EMBL" id="KWV56982.1"/>
    </source>
</evidence>
<keyword evidence="1" id="KW-0805">Transcription regulation</keyword>
<keyword evidence="2" id="KW-0238">DNA-binding</keyword>
<dbReference type="OrthoDB" id="110167at2"/>
<evidence type="ECO:0000256" key="3">
    <source>
        <dbReference type="ARBA" id="ARBA00023163"/>
    </source>
</evidence>
<dbReference type="InterPro" id="IPR009057">
    <property type="entry name" value="Homeodomain-like_sf"/>
</dbReference>
<dbReference type="PANTHER" id="PTHR46796">
    <property type="entry name" value="HTH-TYPE TRANSCRIPTIONAL ACTIVATOR RHAS-RELATED"/>
    <property type="match status" value="1"/>
</dbReference>
<sequence>MTFQPRMQNAIEGFSVVGGLRRRNWNGITADLWDVECSAYAGGHYVARDPRLFILLDHLGRGRPSVKLSSTAAGAPQDRRASPISYIPAEMELWVDIRDVQSMRHLDIHFDADVLGQRLMEDIDPQKLKDPQLLFFDQRIMALAELIASEIASAAPLHDLYGDGLALSLLIDVLKMAKTPPRKRGALASWQLRRATEFIEDNCARNIRLYELAELTGLSQSHFSHSFKASTGTSPHDWQMNARLERAKQLLRNEAQALTAIAVETGFSDQAHFTRVFRKHVGTTPARWQRSQCK</sequence>
<evidence type="ECO:0000259" key="4">
    <source>
        <dbReference type="PROSITE" id="PS01124"/>
    </source>
</evidence>
<dbReference type="InterPro" id="IPR018060">
    <property type="entry name" value="HTH_AraC"/>
</dbReference>
<proteinExistence type="predicted"/>
<dbReference type="InterPro" id="IPR050204">
    <property type="entry name" value="AraC_XylS_family_regulators"/>
</dbReference>
<dbReference type="SUPFAM" id="SSF46689">
    <property type="entry name" value="Homeodomain-like"/>
    <property type="match status" value="2"/>
</dbReference>
<gene>
    <name evidence="5" type="ORF">AS026_32770</name>
</gene>
<dbReference type="PANTHER" id="PTHR46796:SF14">
    <property type="entry name" value="TRANSCRIPTIONAL REGULATORY PROTEIN"/>
    <property type="match status" value="1"/>
</dbReference>
<keyword evidence="3" id="KW-0804">Transcription</keyword>
<dbReference type="SMART" id="SM00342">
    <property type="entry name" value="HTH_ARAC"/>
    <property type="match status" value="1"/>
</dbReference>
<protein>
    <submittedName>
        <fullName evidence="5">AraC family transcriptional regulator</fullName>
    </submittedName>
</protein>
<dbReference type="AlphaFoldDB" id="A0A109JXL3"/>
<dbReference type="PROSITE" id="PS01124">
    <property type="entry name" value="HTH_ARAC_FAMILY_2"/>
    <property type="match status" value="1"/>
</dbReference>
<dbReference type="InterPro" id="IPR018062">
    <property type="entry name" value="HTH_AraC-typ_CS"/>
</dbReference>
<dbReference type="Pfam" id="PF12833">
    <property type="entry name" value="HTH_18"/>
    <property type="match status" value="1"/>
</dbReference>
<dbReference type="Proteomes" id="UP000068164">
    <property type="component" value="Unassembled WGS sequence"/>
</dbReference>
<comment type="caution">
    <text evidence="5">The sequence shown here is derived from an EMBL/GenBank/DDBJ whole genome shotgun (WGS) entry which is preliminary data.</text>
</comment>
<keyword evidence="6" id="KW-1185">Reference proteome</keyword>
<dbReference type="Gene3D" id="1.10.10.60">
    <property type="entry name" value="Homeodomain-like"/>
    <property type="match status" value="2"/>
</dbReference>
<dbReference type="RefSeq" id="WP_062369067.1">
    <property type="nucleotide sequence ID" value="NZ_LNCD01000033.1"/>
</dbReference>
<evidence type="ECO:0000256" key="2">
    <source>
        <dbReference type="ARBA" id="ARBA00023125"/>
    </source>
</evidence>
<name>A0A109JXL3_9HYPH</name>